<dbReference type="PANTHER" id="PTHR30405:SF26">
    <property type="entry name" value="TRANSPOSASE, PROBABLY IS605-TNPB FAMILY"/>
    <property type="match status" value="1"/>
</dbReference>
<feature type="domain" description="Probable transposase IS891/IS1136/IS1341" evidence="6">
    <location>
        <begin position="178"/>
        <end position="267"/>
    </location>
</feature>
<dbReference type="Pfam" id="PF07282">
    <property type="entry name" value="Cas12f1-like_TNB"/>
    <property type="match status" value="1"/>
</dbReference>
<dbReference type="GO" id="GO:0003677">
    <property type="term" value="F:DNA binding"/>
    <property type="evidence" value="ECO:0007669"/>
    <property type="project" value="UniProtKB-KW"/>
</dbReference>
<dbReference type="NCBIfam" id="TIGR01766">
    <property type="entry name" value="IS200/IS605 family accessory protein TnpB-like domain"/>
    <property type="match status" value="1"/>
</dbReference>
<dbReference type="Pfam" id="PF01385">
    <property type="entry name" value="OrfB_IS605"/>
    <property type="match status" value="1"/>
</dbReference>
<dbReference type="GO" id="GO:0032196">
    <property type="term" value="P:transposition"/>
    <property type="evidence" value="ECO:0007669"/>
    <property type="project" value="UniProtKB-KW"/>
</dbReference>
<comment type="similarity">
    <text evidence="1">In the C-terminal section; belongs to the transposase 35 family.</text>
</comment>
<reference evidence="8" key="1">
    <citation type="submission" date="2022-06" db="EMBL/GenBank/DDBJ databases">
        <title>Diverse halophilic archaea isolated from saline environments.</title>
        <authorList>
            <person name="Cui H.-L."/>
        </authorList>
    </citation>
    <scope>NUCLEOTIDE SEQUENCE</scope>
    <source>
        <strain evidence="8">WLHS1</strain>
    </source>
</reference>
<evidence type="ECO:0000256" key="3">
    <source>
        <dbReference type="ARBA" id="ARBA00022578"/>
    </source>
</evidence>
<feature type="domain" description="Cas12f1-like TNB" evidence="7">
    <location>
        <begin position="295"/>
        <end position="361"/>
    </location>
</feature>
<evidence type="ECO:0000256" key="5">
    <source>
        <dbReference type="ARBA" id="ARBA00023172"/>
    </source>
</evidence>
<dbReference type="GeneID" id="73289624"/>
<keyword evidence="9" id="KW-1185">Reference proteome</keyword>
<dbReference type="GO" id="GO:0006310">
    <property type="term" value="P:DNA recombination"/>
    <property type="evidence" value="ECO:0007669"/>
    <property type="project" value="UniProtKB-KW"/>
</dbReference>
<dbReference type="PANTHER" id="PTHR30405">
    <property type="entry name" value="TRANSPOSASE"/>
    <property type="match status" value="1"/>
</dbReference>
<dbReference type="NCBIfam" id="NF040570">
    <property type="entry name" value="guided_TnpB"/>
    <property type="match status" value="1"/>
</dbReference>
<dbReference type="EMBL" id="CP100355">
    <property type="protein sequence ID" value="UTF54854.1"/>
    <property type="molecule type" value="Genomic_DNA"/>
</dbReference>
<dbReference type="KEGG" id="sawl:NGM29_06220"/>
<organism evidence="8 9">
    <name type="scientific">Natronosalvus rutilus</name>
    <dbReference type="NCBI Taxonomy" id="2953753"/>
    <lineage>
        <taxon>Archaea</taxon>
        <taxon>Methanobacteriati</taxon>
        <taxon>Methanobacteriota</taxon>
        <taxon>Stenosarchaea group</taxon>
        <taxon>Halobacteria</taxon>
        <taxon>Halobacteriales</taxon>
        <taxon>Natrialbaceae</taxon>
        <taxon>Natronosalvus</taxon>
    </lineage>
</organism>
<evidence type="ECO:0000259" key="6">
    <source>
        <dbReference type="Pfam" id="PF01385"/>
    </source>
</evidence>
<accession>A0A9E7NAL9</accession>
<dbReference type="AlphaFoldDB" id="A0A9E7NAL9"/>
<dbReference type="InterPro" id="IPR001959">
    <property type="entry name" value="Transposase"/>
</dbReference>
<evidence type="ECO:0000256" key="1">
    <source>
        <dbReference type="ARBA" id="ARBA00008761"/>
    </source>
</evidence>
<keyword evidence="4" id="KW-0238">DNA-binding</keyword>
<dbReference type="RefSeq" id="WP_254159572.1">
    <property type="nucleotide sequence ID" value="NZ_CP100355.1"/>
</dbReference>
<sequence>MADDYVRRTTITRLEVTDEQRDLLEETISEWKRGCQLTTDMAWGKANAKSDVQPLAYDTVRDDTDIGSQHAILATHQAAQAITGCNERRSKGKKVSKPIFTAPTVTYDTRTMTLFDDDTVSLSTTESRVRCPLALPDADDGYQRQYLDSDTWSVTESTLTARDGEFFLHIGFRRPKNDTERNTAEDGTVLGVDFGIENLAVTSTASFFNGRELTHHLREFEKVRAGLQQTGTRSAHRTLVQSSGRELRYVRDVLHRASNAIVDEALRYECDVIAFENLTYIRDRTRASWGHKWAFRTLYEYVEYKAEAVGISVKQVGSAYTSKRCAECGFTAAENRPTRNDFQCQKCGSEANADYNAAKNIGMRYVRRGQQLSRRTGDSQLALKSGTVTPNGGFTAYPDRFEAEFTDKPHPPQARPSGRAK</sequence>
<gene>
    <name evidence="8" type="ORF">NGM29_06220</name>
</gene>
<evidence type="ECO:0000256" key="4">
    <source>
        <dbReference type="ARBA" id="ARBA00023125"/>
    </source>
</evidence>
<evidence type="ECO:0000313" key="8">
    <source>
        <dbReference type="EMBL" id="UTF54854.1"/>
    </source>
</evidence>
<dbReference type="InterPro" id="IPR051399">
    <property type="entry name" value="RNA-guided_DNA_endo/Transpos"/>
</dbReference>
<evidence type="ECO:0000313" key="9">
    <source>
        <dbReference type="Proteomes" id="UP001056855"/>
    </source>
</evidence>
<dbReference type="InterPro" id="IPR010095">
    <property type="entry name" value="Cas12f1-like_TNB"/>
</dbReference>
<evidence type="ECO:0000256" key="2">
    <source>
        <dbReference type="ARBA" id="ARBA00011044"/>
    </source>
</evidence>
<keyword evidence="3" id="KW-0815">Transposition</keyword>
<protein>
    <submittedName>
        <fullName evidence="8">Transposase</fullName>
    </submittedName>
</protein>
<name>A0A9E7NAL9_9EURY</name>
<proteinExistence type="inferred from homology"/>
<evidence type="ECO:0000259" key="7">
    <source>
        <dbReference type="Pfam" id="PF07282"/>
    </source>
</evidence>
<dbReference type="Proteomes" id="UP001056855">
    <property type="component" value="Chromosome"/>
</dbReference>
<comment type="similarity">
    <text evidence="2">In the N-terminal section; belongs to the transposase 2 family.</text>
</comment>
<keyword evidence="5" id="KW-0233">DNA recombination</keyword>